<organism evidence="6 7">
    <name type="scientific">Pseudoduganella dura</name>
    <dbReference type="NCBI Taxonomy" id="321982"/>
    <lineage>
        <taxon>Bacteria</taxon>
        <taxon>Pseudomonadati</taxon>
        <taxon>Pseudomonadota</taxon>
        <taxon>Betaproteobacteria</taxon>
        <taxon>Burkholderiales</taxon>
        <taxon>Oxalobacteraceae</taxon>
        <taxon>Telluria group</taxon>
        <taxon>Pseudoduganella</taxon>
    </lineage>
</organism>
<evidence type="ECO:0000313" key="7">
    <source>
        <dbReference type="Proteomes" id="UP000431684"/>
    </source>
</evidence>
<dbReference type="PANTHER" id="PTHR12526">
    <property type="entry name" value="GLYCOSYLTRANSFERASE"/>
    <property type="match status" value="1"/>
</dbReference>
<dbReference type="InterPro" id="IPR001296">
    <property type="entry name" value="Glyco_trans_1"/>
</dbReference>
<dbReference type="GO" id="GO:0016757">
    <property type="term" value="F:glycosyltransferase activity"/>
    <property type="evidence" value="ECO:0007669"/>
    <property type="project" value="UniProtKB-KW"/>
</dbReference>
<evidence type="ECO:0000256" key="1">
    <source>
        <dbReference type="ARBA" id="ARBA00009481"/>
    </source>
</evidence>
<dbReference type="AlphaFoldDB" id="A0A6I3XBY5"/>
<dbReference type="Gene3D" id="3.40.50.2000">
    <property type="entry name" value="Glycogen Phosphorylase B"/>
    <property type="match status" value="2"/>
</dbReference>
<feature type="domain" description="Glycosyltransferase subfamily 4-like N-terminal" evidence="5">
    <location>
        <begin position="58"/>
        <end position="163"/>
    </location>
</feature>
<dbReference type="OrthoDB" id="7560678at2"/>
<evidence type="ECO:0000256" key="2">
    <source>
        <dbReference type="ARBA" id="ARBA00022676"/>
    </source>
</evidence>
<evidence type="ECO:0000259" key="4">
    <source>
        <dbReference type="Pfam" id="PF00534"/>
    </source>
</evidence>
<reference evidence="6 7" key="1">
    <citation type="submission" date="2019-11" db="EMBL/GenBank/DDBJ databases">
        <title>Draft Genome Sequences of Six Type Strains of the Genus Massilia.</title>
        <authorList>
            <person name="Miess H."/>
            <person name="Frediansyah A."/>
            <person name="Goeker M."/>
            <person name="Gross H."/>
        </authorList>
    </citation>
    <scope>NUCLEOTIDE SEQUENCE [LARGE SCALE GENOMIC DNA]</scope>
    <source>
        <strain evidence="6 7">DSM 17513</strain>
    </source>
</reference>
<proteinExistence type="inferred from homology"/>
<feature type="domain" description="Glycosyl transferase family 1" evidence="4">
    <location>
        <begin position="179"/>
        <end position="330"/>
    </location>
</feature>
<comment type="similarity">
    <text evidence="1">Belongs to the glycosyltransferase group 1 family. Glycosyltransferase 4 subfamily.</text>
</comment>
<dbReference type="Proteomes" id="UP000431684">
    <property type="component" value="Unassembled WGS sequence"/>
</dbReference>
<evidence type="ECO:0000313" key="6">
    <source>
        <dbReference type="EMBL" id="MUI12070.1"/>
    </source>
</evidence>
<dbReference type="EMBL" id="WNWM01000002">
    <property type="protein sequence ID" value="MUI12070.1"/>
    <property type="molecule type" value="Genomic_DNA"/>
</dbReference>
<comment type="caution">
    <text evidence="6">The sequence shown here is derived from an EMBL/GenBank/DDBJ whole genome shotgun (WGS) entry which is preliminary data.</text>
</comment>
<dbReference type="PANTHER" id="PTHR12526:SF640">
    <property type="entry name" value="COLANIC ACID BIOSYNTHESIS GLYCOSYLTRANSFERASE WCAL-RELATED"/>
    <property type="match status" value="1"/>
</dbReference>
<dbReference type="Pfam" id="PF13439">
    <property type="entry name" value="Glyco_transf_4"/>
    <property type="match status" value="1"/>
</dbReference>
<keyword evidence="7" id="KW-1185">Reference proteome</keyword>
<name>A0A6I3XBY5_9BURK</name>
<accession>A0A6I3XBY5</accession>
<dbReference type="SUPFAM" id="SSF53756">
    <property type="entry name" value="UDP-Glycosyltransferase/glycogen phosphorylase"/>
    <property type="match status" value="1"/>
</dbReference>
<dbReference type="Pfam" id="PF00534">
    <property type="entry name" value="Glycos_transf_1"/>
    <property type="match status" value="1"/>
</dbReference>
<keyword evidence="2" id="KW-0328">Glycosyltransferase</keyword>
<evidence type="ECO:0000259" key="5">
    <source>
        <dbReference type="Pfam" id="PF13439"/>
    </source>
</evidence>
<gene>
    <name evidence="6" type="ORF">GJV26_06200</name>
</gene>
<protein>
    <submittedName>
        <fullName evidence="6">Glycosyltransferase</fullName>
    </submittedName>
</protein>
<evidence type="ECO:0000256" key="3">
    <source>
        <dbReference type="ARBA" id="ARBA00022679"/>
    </source>
</evidence>
<dbReference type="CDD" id="cd03801">
    <property type="entry name" value="GT4_PimA-like"/>
    <property type="match status" value="1"/>
</dbReference>
<sequence>MNMKKILMIGTHPDTMGGIASVINVYRDGGVFDRYPVEYLSTHRDGNAAVKLKTFGGALVRFASMLLRRQVSMVHVHTASRASFWRKSMFMLGARLFGIPSILHLHGAEFHVFYGKESGALKQHLIRSTFRHASRVVVLSDTWRQWIEGVCPEARVSVIYNPVLVPQPAPDWNRRTPGRTLFFGRVGPRKGTYDLLGAMATLPDGQALSLHMGGDGEVEKAGAAAAELGVAQQVRFLGWVRGDAKRQALSEAMIYALPSYNEGLPMSVLEAMAAGLPILSTPVGGIPEAVSDGVEGFLVEPGDVAALAARWQQLLSDQGLARRMGEAARRKVEQSFSAEAILPQVERLYESLGAVKS</sequence>
<keyword evidence="3 6" id="KW-0808">Transferase</keyword>
<dbReference type="InterPro" id="IPR028098">
    <property type="entry name" value="Glyco_trans_4-like_N"/>
</dbReference>